<dbReference type="InterPro" id="IPR007374">
    <property type="entry name" value="ASCH_domain"/>
</dbReference>
<evidence type="ECO:0000313" key="2">
    <source>
        <dbReference type="EMBL" id="OBR40541.1"/>
    </source>
</evidence>
<dbReference type="OrthoDB" id="9807542at2"/>
<dbReference type="PIRSF" id="PIRSF021320">
    <property type="entry name" value="DUF984"/>
    <property type="match status" value="1"/>
</dbReference>
<dbReference type="InterPro" id="IPR015947">
    <property type="entry name" value="PUA-like_sf"/>
</dbReference>
<reference evidence="3" key="1">
    <citation type="submission" date="2016-06" db="EMBL/GenBank/DDBJ databases">
        <authorList>
            <person name="Zhan P."/>
        </authorList>
    </citation>
    <scope>NUCLEOTIDE SEQUENCE [LARGE SCALE GENOMIC DNA]</scope>
    <source>
        <strain evidence="3">T28</strain>
    </source>
</reference>
<evidence type="ECO:0000259" key="1">
    <source>
        <dbReference type="SMART" id="SM01022"/>
    </source>
</evidence>
<dbReference type="CDD" id="cd06553">
    <property type="entry name" value="ASCH_Ef3133_like"/>
    <property type="match status" value="1"/>
</dbReference>
<dbReference type="STRING" id="1836467.BTR34_11965"/>
<gene>
    <name evidence="2" type="ORF">A9200_15615</name>
</gene>
<dbReference type="KEGG" id="mart:BTR34_11965"/>
<proteinExistence type="predicted"/>
<protein>
    <submittedName>
        <fullName evidence="2">RNA-binding protein</fullName>
    </submittedName>
</protein>
<dbReference type="SUPFAM" id="SSF88697">
    <property type="entry name" value="PUA domain-like"/>
    <property type="match status" value="1"/>
</dbReference>
<organism evidence="2 3">
    <name type="scientific">Maribacter hydrothermalis</name>
    <dbReference type="NCBI Taxonomy" id="1836467"/>
    <lineage>
        <taxon>Bacteria</taxon>
        <taxon>Pseudomonadati</taxon>
        <taxon>Bacteroidota</taxon>
        <taxon>Flavobacteriia</taxon>
        <taxon>Flavobacteriales</taxon>
        <taxon>Flavobacteriaceae</taxon>
        <taxon>Maribacter</taxon>
    </lineage>
</organism>
<keyword evidence="3" id="KW-1185">Reference proteome</keyword>
<dbReference type="RefSeq" id="WP_068483749.1">
    <property type="nucleotide sequence ID" value="NZ_CP018760.1"/>
</dbReference>
<name>A0A1B7ZCA8_9FLAO</name>
<dbReference type="Proteomes" id="UP000092164">
    <property type="component" value="Unassembled WGS sequence"/>
</dbReference>
<comment type="caution">
    <text evidence="2">The sequence shown here is derived from an EMBL/GenBank/DDBJ whole genome shotgun (WGS) entry which is preliminary data.</text>
</comment>
<feature type="domain" description="ASCH" evidence="1">
    <location>
        <begin position="56"/>
        <end position="181"/>
    </location>
</feature>
<dbReference type="PANTHER" id="PTHR39203:SF1">
    <property type="entry name" value="CYTOPLASMIC PROTEIN"/>
    <property type="match status" value="1"/>
</dbReference>
<dbReference type="AlphaFoldDB" id="A0A1B7ZCA8"/>
<accession>A0A1B7ZCA8</accession>
<dbReference type="InterPro" id="IPR009326">
    <property type="entry name" value="DUF984"/>
</dbReference>
<dbReference type="PROSITE" id="PS51257">
    <property type="entry name" value="PROKAR_LIPOPROTEIN"/>
    <property type="match status" value="1"/>
</dbReference>
<dbReference type="Pfam" id="PF04266">
    <property type="entry name" value="ASCH"/>
    <property type="match status" value="1"/>
</dbReference>
<evidence type="ECO:0000313" key="3">
    <source>
        <dbReference type="Proteomes" id="UP000092164"/>
    </source>
</evidence>
<dbReference type="SMART" id="SM01022">
    <property type="entry name" value="ASCH"/>
    <property type="match status" value="1"/>
</dbReference>
<dbReference type="EMBL" id="LZFP01000007">
    <property type="protein sequence ID" value="OBR40541.1"/>
    <property type="molecule type" value="Genomic_DNA"/>
</dbReference>
<sequence length="184" mass="21171">MKYLSIFLILILIGCKNDTKKELMTDSEIDPSVYKMWASFVESNPENTIDELPESWFFHDNKVDADRLAALTLNGKKKATTSGLYNWYVEAKADLPQIGTKHIVTDFNGKAKAIIEITSVDTIPFNQMTESLAALDMGTDTEPLGKWRKAHWSFFKSIMNENSEEPTEDMLIVFERFEMIWKMK</sequence>
<dbReference type="PANTHER" id="PTHR39203">
    <property type="entry name" value="CYTOPLASMIC PROTEIN-RELATED"/>
    <property type="match status" value="1"/>
</dbReference>
<dbReference type="Gene3D" id="3.10.400.10">
    <property type="entry name" value="Sulfate adenylyltransferase"/>
    <property type="match status" value="1"/>
</dbReference>